<accession>A0A074W6T0</accession>
<name>A0A074W6T0_9PEZI</name>
<proteinExistence type="predicted"/>
<dbReference type="HOGENOM" id="CLU_787507_0_0_1"/>
<dbReference type="GeneID" id="25414269"/>
<protein>
    <submittedName>
        <fullName evidence="1">Uncharacterized protein</fullName>
    </submittedName>
</protein>
<evidence type="ECO:0000313" key="1">
    <source>
        <dbReference type="EMBL" id="KEQ68830.1"/>
    </source>
</evidence>
<sequence>MNNLRPWIPTYIRGIQVVPMHAAGNKDNERRPTTGASIGDSLQYQLQQSPQIHHAQQQYEPVVPNGQYREDEPYPTDIYPFVESAELLNDFTTDRACSSSSPMRASPTFLTVLLLRLQLHVRPSRLSSNVVTSLFRRCHLFLMMSLPRVPSYSPVMLPPFSSRSLQGRKVVNRQNCVIKVSRRTRQNSLRLKNTTFSSASKCEQVCEDGNELVFTPGQSFATFQGNSSAASSTFRTPSKASVLKLLNIGPTPDGASNKASSLSPVKILGSGLSSPSRQPVLRDGPPFSTEVVPNVTETCFVRFGMIPAECILIAEGVEEIFESALFVDTFGFIYLPGDFRLDGKHETGSISR</sequence>
<evidence type="ECO:0000313" key="2">
    <source>
        <dbReference type="Proteomes" id="UP000027730"/>
    </source>
</evidence>
<dbReference type="AlphaFoldDB" id="A0A074W6T0"/>
<organism evidence="1 2">
    <name type="scientific">Aureobasidium namibiae CBS 147.97</name>
    <dbReference type="NCBI Taxonomy" id="1043004"/>
    <lineage>
        <taxon>Eukaryota</taxon>
        <taxon>Fungi</taxon>
        <taxon>Dikarya</taxon>
        <taxon>Ascomycota</taxon>
        <taxon>Pezizomycotina</taxon>
        <taxon>Dothideomycetes</taxon>
        <taxon>Dothideomycetidae</taxon>
        <taxon>Dothideales</taxon>
        <taxon>Saccotheciaceae</taxon>
        <taxon>Aureobasidium</taxon>
    </lineage>
</organism>
<keyword evidence="2" id="KW-1185">Reference proteome</keyword>
<reference evidence="1 2" key="1">
    <citation type="journal article" date="2014" name="BMC Genomics">
        <title>Genome sequencing of four Aureobasidium pullulans varieties: biotechnological potential, stress tolerance, and description of new species.</title>
        <authorList>
            <person name="Gostin Ar C."/>
            <person name="Ohm R.A."/>
            <person name="Kogej T."/>
            <person name="Sonjak S."/>
            <person name="Turk M."/>
            <person name="Zajc J."/>
            <person name="Zalar P."/>
            <person name="Grube M."/>
            <person name="Sun H."/>
            <person name="Han J."/>
            <person name="Sharma A."/>
            <person name="Chiniquy J."/>
            <person name="Ngan C.Y."/>
            <person name="Lipzen A."/>
            <person name="Barry K."/>
            <person name="Grigoriev I.V."/>
            <person name="Gunde-Cimerman N."/>
        </authorList>
    </citation>
    <scope>NUCLEOTIDE SEQUENCE [LARGE SCALE GENOMIC DNA]</scope>
    <source>
        <strain evidence="1 2">CBS 147.97</strain>
    </source>
</reference>
<dbReference type="OrthoDB" id="3933171at2759"/>
<dbReference type="Proteomes" id="UP000027730">
    <property type="component" value="Unassembled WGS sequence"/>
</dbReference>
<dbReference type="EMBL" id="KL584725">
    <property type="protein sequence ID" value="KEQ68830.1"/>
    <property type="molecule type" value="Genomic_DNA"/>
</dbReference>
<gene>
    <name evidence="1" type="ORF">M436DRAFT_67749</name>
</gene>
<dbReference type="RefSeq" id="XP_013423035.1">
    <property type="nucleotide sequence ID" value="XM_013567581.1"/>
</dbReference>